<keyword evidence="2" id="KW-1185">Reference proteome</keyword>
<protein>
    <submittedName>
        <fullName evidence="1">Uncharacterized protein</fullName>
    </submittedName>
</protein>
<evidence type="ECO:0000313" key="2">
    <source>
        <dbReference type="Proteomes" id="UP000275394"/>
    </source>
</evidence>
<reference evidence="1 2" key="1">
    <citation type="submission" date="2018-11" db="EMBL/GenBank/DDBJ databases">
        <title>Genomic Encyclopedia of Type Strains, Phase IV (KMG-IV): sequencing the most valuable type-strain genomes for metagenomic binning, comparative biology and taxonomic classification.</title>
        <authorList>
            <person name="Goeker M."/>
        </authorList>
    </citation>
    <scope>NUCLEOTIDE SEQUENCE [LARGE SCALE GENOMIC DNA]</scope>
    <source>
        <strain evidence="1 2">DSM 100316</strain>
    </source>
</reference>
<accession>A0A3N2DYI1</accession>
<gene>
    <name evidence="1" type="ORF">EDC56_0417</name>
</gene>
<evidence type="ECO:0000313" key="1">
    <source>
        <dbReference type="EMBL" id="ROS04901.1"/>
    </source>
</evidence>
<proteinExistence type="predicted"/>
<comment type="caution">
    <text evidence="1">The sequence shown here is derived from an EMBL/GenBank/DDBJ whole genome shotgun (WGS) entry which is preliminary data.</text>
</comment>
<dbReference type="Proteomes" id="UP000275394">
    <property type="component" value="Unassembled WGS sequence"/>
</dbReference>
<organism evidence="1 2">
    <name type="scientific">Sinobacterium caligoides</name>
    <dbReference type="NCBI Taxonomy" id="933926"/>
    <lineage>
        <taxon>Bacteria</taxon>
        <taxon>Pseudomonadati</taxon>
        <taxon>Pseudomonadota</taxon>
        <taxon>Gammaproteobacteria</taxon>
        <taxon>Cellvibrionales</taxon>
        <taxon>Spongiibacteraceae</taxon>
        <taxon>Sinobacterium</taxon>
    </lineage>
</organism>
<dbReference type="AlphaFoldDB" id="A0A3N2DYI1"/>
<dbReference type="EMBL" id="RKHR01000003">
    <property type="protein sequence ID" value="ROS04901.1"/>
    <property type="molecule type" value="Genomic_DNA"/>
</dbReference>
<name>A0A3N2DYI1_9GAMM</name>
<sequence>MQARIYRFFEGLVESGLSGRLEGFDQREEGISFTLPALYRQLFSTEELSYRHFRSVLYSSELNQRLAKQGVAVGILHSSNKVDKNIYYLHRL</sequence>